<dbReference type="EMBL" id="JAEDAE010000002">
    <property type="protein sequence ID" value="MBH8557567.1"/>
    <property type="molecule type" value="Genomic_DNA"/>
</dbReference>
<reference evidence="1 2" key="1">
    <citation type="submission" date="2020-12" db="EMBL/GenBank/DDBJ databases">
        <title>Hymenobacter sp.</title>
        <authorList>
            <person name="Kim M.K."/>
        </authorList>
    </citation>
    <scope>NUCLEOTIDE SEQUENCE [LARGE SCALE GENOMIC DNA]</scope>
    <source>
        <strain evidence="1 2">BT442</strain>
    </source>
</reference>
<organism evidence="1 2">
    <name type="scientific">Hymenobacter negativus</name>
    <dbReference type="NCBI Taxonomy" id="2795026"/>
    <lineage>
        <taxon>Bacteria</taxon>
        <taxon>Pseudomonadati</taxon>
        <taxon>Bacteroidota</taxon>
        <taxon>Cytophagia</taxon>
        <taxon>Cytophagales</taxon>
        <taxon>Hymenobacteraceae</taxon>
        <taxon>Hymenobacter</taxon>
    </lineage>
</organism>
<evidence type="ECO:0000313" key="2">
    <source>
        <dbReference type="Proteomes" id="UP000625631"/>
    </source>
</evidence>
<gene>
    <name evidence="1" type="ORF">I7X13_05880</name>
</gene>
<sequence>MPEFANDPEGDAEWEGLLQQLRHQPLAQPRPFFYGRVQARLAAETSRAWLPGWMRRPAYAMLVGALVLVLSGDDKALASGTIPPAASAPIRR</sequence>
<dbReference type="Proteomes" id="UP000625631">
    <property type="component" value="Unassembled WGS sequence"/>
</dbReference>
<protein>
    <submittedName>
        <fullName evidence="1">Uncharacterized protein</fullName>
    </submittedName>
</protein>
<dbReference type="RefSeq" id="WP_198074748.1">
    <property type="nucleotide sequence ID" value="NZ_JAEDAE010000002.1"/>
</dbReference>
<keyword evidence="2" id="KW-1185">Reference proteome</keyword>
<proteinExistence type="predicted"/>
<comment type="caution">
    <text evidence="1">The sequence shown here is derived from an EMBL/GenBank/DDBJ whole genome shotgun (WGS) entry which is preliminary data.</text>
</comment>
<accession>A0ABS0Q4R7</accession>
<evidence type="ECO:0000313" key="1">
    <source>
        <dbReference type="EMBL" id="MBH8557567.1"/>
    </source>
</evidence>
<name>A0ABS0Q4R7_9BACT</name>